<protein>
    <recommendedName>
        <fullName evidence="4">PARP-type domain-containing protein</fullName>
    </recommendedName>
</protein>
<comment type="caution">
    <text evidence="2">The sequence shown here is derived from an EMBL/GenBank/DDBJ whole genome shotgun (WGS) entry which is preliminary data.</text>
</comment>
<accession>A0A7J6LIH8</accession>
<sequence length="98" mass="11053">MTSETETEYWTISTGVACRNGWSCRECKGPIVKGTPLVCRDGRKLRFMYHPKCFSGYSDVRTQPANIRDIQGKYPNLSREAPKEKGHGKWSTSCGYVG</sequence>
<evidence type="ECO:0000313" key="2">
    <source>
        <dbReference type="EMBL" id="KAF4659082.1"/>
    </source>
</evidence>
<dbReference type="AlphaFoldDB" id="A0A7J6LIH8"/>
<name>A0A7J6LIH8_PEROL</name>
<dbReference type="EMBL" id="JABAHT010000282">
    <property type="protein sequence ID" value="KAF4659082.1"/>
    <property type="molecule type" value="Genomic_DNA"/>
</dbReference>
<proteinExistence type="predicted"/>
<dbReference type="Proteomes" id="UP000570595">
    <property type="component" value="Unassembled WGS sequence"/>
</dbReference>
<evidence type="ECO:0008006" key="4">
    <source>
        <dbReference type="Google" id="ProtNLM"/>
    </source>
</evidence>
<feature type="region of interest" description="Disordered" evidence="1">
    <location>
        <begin position="74"/>
        <end position="98"/>
    </location>
</feature>
<gene>
    <name evidence="2" type="ORF">FOZ61_005011</name>
</gene>
<organism evidence="2 3">
    <name type="scientific">Perkinsus olseni</name>
    <name type="common">Perkinsus atlanticus</name>
    <dbReference type="NCBI Taxonomy" id="32597"/>
    <lineage>
        <taxon>Eukaryota</taxon>
        <taxon>Sar</taxon>
        <taxon>Alveolata</taxon>
        <taxon>Perkinsozoa</taxon>
        <taxon>Perkinsea</taxon>
        <taxon>Perkinsida</taxon>
        <taxon>Perkinsidae</taxon>
        <taxon>Perkinsus</taxon>
    </lineage>
</organism>
<evidence type="ECO:0000256" key="1">
    <source>
        <dbReference type="SAM" id="MobiDB-lite"/>
    </source>
</evidence>
<reference evidence="2 3" key="1">
    <citation type="submission" date="2020-04" db="EMBL/GenBank/DDBJ databases">
        <title>Perkinsus olseni comparative genomics.</title>
        <authorList>
            <person name="Bogema D.R."/>
        </authorList>
    </citation>
    <scope>NUCLEOTIDE SEQUENCE [LARGE SCALE GENOMIC DNA]</scope>
    <source>
        <strain evidence="2">ATCC PRA-179</strain>
    </source>
</reference>
<dbReference type="OrthoDB" id="10024807at2759"/>
<evidence type="ECO:0000313" key="3">
    <source>
        <dbReference type="Proteomes" id="UP000570595"/>
    </source>
</evidence>